<comment type="function">
    <text evidence="6">Catalyzes the GTP-dependent ribosomal translocation step during translation elongation. During this step, the ribosome changes from the pre-translocational (PRE) to the post-translocational (POST) state as the newly formed A-site-bound peptidyl-tRNA and P-site-bound deacylated tRNA move to the P and E sites, respectively. Catalyzes the coordinated movement of the two tRNA molecules, the mRNA and conformational changes in the ribosome.</text>
</comment>
<dbReference type="SMART" id="SM00889">
    <property type="entry name" value="EFG_IV"/>
    <property type="match status" value="1"/>
</dbReference>
<dbReference type="SUPFAM" id="SSF50447">
    <property type="entry name" value="Translation proteins"/>
    <property type="match status" value="1"/>
</dbReference>
<gene>
    <name evidence="8" type="ORF">SAMN05428998_13424</name>
</gene>
<dbReference type="InterPro" id="IPR009022">
    <property type="entry name" value="EFG_III"/>
</dbReference>
<dbReference type="SUPFAM" id="SSF54980">
    <property type="entry name" value="EF-G C-terminal domain-like"/>
    <property type="match status" value="2"/>
</dbReference>
<keyword evidence="2" id="KW-0547">Nucleotide-binding</keyword>
<reference evidence="8 9" key="1">
    <citation type="submission" date="2017-04" db="EMBL/GenBank/DDBJ databases">
        <authorList>
            <person name="Afonso C.L."/>
            <person name="Miller P.J."/>
            <person name="Scott M.A."/>
            <person name="Spackman E."/>
            <person name="Goraichik I."/>
            <person name="Dimitrov K.M."/>
            <person name="Suarez D.L."/>
            <person name="Swayne D.E."/>
        </authorList>
    </citation>
    <scope>NUCLEOTIDE SEQUENCE [LARGE SCALE GENOMIC DNA]</scope>
    <source>
        <strain evidence="8 9">USBA 355</strain>
    </source>
</reference>
<dbReference type="SUPFAM" id="SSF52540">
    <property type="entry name" value="P-loop containing nucleoside triphosphate hydrolases"/>
    <property type="match status" value="1"/>
</dbReference>
<dbReference type="EMBL" id="FWZX01000034">
    <property type="protein sequence ID" value="SMF75457.1"/>
    <property type="molecule type" value="Genomic_DNA"/>
</dbReference>
<dbReference type="PROSITE" id="PS51722">
    <property type="entry name" value="G_TR_2"/>
    <property type="match status" value="1"/>
</dbReference>
<evidence type="ECO:0000256" key="2">
    <source>
        <dbReference type="ARBA" id="ARBA00022741"/>
    </source>
</evidence>
<dbReference type="CDD" id="cd16262">
    <property type="entry name" value="EFG_III"/>
    <property type="match status" value="1"/>
</dbReference>
<dbReference type="GO" id="GO:0032790">
    <property type="term" value="P:ribosome disassembly"/>
    <property type="evidence" value="ECO:0007669"/>
    <property type="project" value="TreeGrafter"/>
</dbReference>
<dbReference type="FunFam" id="3.30.70.240:FF:000001">
    <property type="entry name" value="Elongation factor G"/>
    <property type="match status" value="1"/>
</dbReference>
<keyword evidence="9" id="KW-1185">Reference proteome</keyword>
<dbReference type="InterPro" id="IPR014721">
    <property type="entry name" value="Ribsml_uS5_D2-typ_fold_subgr"/>
</dbReference>
<dbReference type="Pfam" id="PF00009">
    <property type="entry name" value="GTP_EFTU"/>
    <property type="match status" value="1"/>
</dbReference>
<protein>
    <recommendedName>
        <fullName evidence="1">Elongation factor G</fullName>
    </recommendedName>
</protein>
<dbReference type="Gene3D" id="2.40.30.10">
    <property type="entry name" value="Translation factors"/>
    <property type="match status" value="1"/>
</dbReference>
<evidence type="ECO:0000313" key="9">
    <source>
        <dbReference type="Proteomes" id="UP000192917"/>
    </source>
</evidence>
<evidence type="ECO:0000256" key="4">
    <source>
        <dbReference type="ARBA" id="ARBA00022917"/>
    </source>
</evidence>
<evidence type="ECO:0000256" key="5">
    <source>
        <dbReference type="ARBA" id="ARBA00023134"/>
    </source>
</evidence>
<dbReference type="STRING" id="560819.SAMN05428998_13424"/>
<dbReference type="GO" id="GO:0003924">
    <property type="term" value="F:GTPase activity"/>
    <property type="evidence" value="ECO:0007669"/>
    <property type="project" value="InterPro"/>
</dbReference>
<dbReference type="InterPro" id="IPR009000">
    <property type="entry name" value="Transl_B-barrel_sf"/>
</dbReference>
<dbReference type="SMART" id="SM00838">
    <property type="entry name" value="EFG_C"/>
    <property type="match status" value="1"/>
</dbReference>
<evidence type="ECO:0000259" key="7">
    <source>
        <dbReference type="PROSITE" id="PS51722"/>
    </source>
</evidence>
<dbReference type="GO" id="GO:0003746">
    <property type="term" value="F:translation elongation factor activity"/>
    <property type="evidence" value="ECO:0007669"/>
    <property type="project" value="UniProtKB-KW"/>
</dbReference>
<dbReference type="PANTHER" id="PTHR43261:SF7">
    <property type="entry name" value="ELONGATION FACTOR G-LIKE PROTEIN"/>
    <property type="match status" value="1"/>
</dbReference>
<dbReference type="Gene3D" id="3.40.50.300">
    <property type="entry name" value="P-loop containing nucleotide triphosphate hydrolases"/>
    <property type="match status" value="1"/>
</dbReference>
<evidence type="ECO:0000256" key="3">
    <source>
        <dbReference type="ARBA" id="ARBA00022768"/>
    </source>
</evidence>
<dbReference type="GO" id="GO:0005525">
    <property type="term" value="F:GTP binding"/>
    <property type="evidence" value="ECO:0007669"/>
    <property type="project" value="UniProtKB-KW"/>
</dbReference>
<dbReference type="GO" id="GO:0097216">
    <property type="term" value="F:guanosine tetraphosphate binding"/>
    <property type="evidence" value="ECO:0007669"/>
    <property type="project" value="UniProtKB-ARBA"/>
</dbReference>
<dbReference type="Gene3D" id="3.30.230.10">
    <property type="match status" value="1"/>
</dbReference>
<dbReference type="InterPro" id="IPR041095">
    <property type="entry name" value="EFG_II"/>
</dbReference>
<dbReference type="InterPro" id="IPR000640">
    <property type="entry name" value="EFG_V-like"/>
</dbReference>
<organism evidence="8 9">
    <name type="scientific">Tistlia consotensis USBA 355</name>
    <dbReference type="NCBI Taxonomy" id="560819"/>
    <lineage>
        <taxon>Bacteria</taxon>
        <taxon>Pseudomonadati</taxon>
        <taxon>Pseudomonadota</taxon>
        <taxon>Alphaproteobacteria</taxon>
        <taxon>Rhodospirillales</taxon>
        <taxon>Rhodovibrionaceae</taxon>
        <taxon>Tistlia</taxon>
    </lineage>
</organism>
<dbReference type="AlphaFoldDB" id="A0A1Y6CUC6"/>
<dbReference type="InterPro" id="IPR047872">
    <property type="entry name" value="EFG_IV"/>
</dbReference>
<dbReference type="InterPro" id="IPR000795">
    <property type="entry name" value="T_Tr_GTP-bd_dom"/>
</dbReference>
<keyword evidence="5" id="KW-0342">GTP-binding</keyword>
<dbReference type="NCBIfam" id="NF009891">
    <property type="entry name" value="PRK13351.1-1"/>
    <property type="match status" value="1"/>
</dbReference>
<dbReference type="FunFam" id="3.30.230.10:FF:000003">
    <property type="entry name" value="Elongation factor G"/>
    <property type="match status" value="1"/>
</dbReference>
<dbReference type="Pfam" id="PF00679">
    <property type="entry name" value="EFG_C"/>
    <property type="match status" value="1"/>
</dbReference>
<dbReference type="InterPro" id="IPR005517">
    <property type="entry name" value="Transl_elong_EFG/EF2_IV"/>
</dbReference>
<proteinExistence type="predicted"/>
<evidence type="ECO:0000313" key="8">
    <source>
        <dbReference type="EMBL" id="SMF75457.1"/>
    </source>
</evidence>
<dbReference type="NCBIfam" id="NF009379">
    <property type="entry name" value="PRK12740.1-3"/>
    <property type="match status" value="1"/>
</dbReference>
<dbReference type="Gene3D" id="3.30.70.870">
    <property type="entry name" value="Elongation Factor G (Translational Gtpase), domain 3"/>
    <property type="match status" value="1"/>
</dbReference>
<evidence type="ECO:0000256" key="6">
    <source>
        <dbReference type="ARBA" id="ARBA00024731"/>
    </source>
</evidence>
<keyword evidence="3 8" id="KW-0251">Elongation factor</keyword>
<name>A0A1Y6CUC6_9PROT</name>
<keyword evidence="4" id="KW-0648">Protein biosynthesis</keyword>
<dbReference type="InterPro" id="IPR035647">
    <property type="entry name" value="EFG_III/V"/>
</dbReference>
<evidence type="ECO:0000256" key="1">
    <source>
        <dbReference type="ARBA" id="ARBA00017872"/>
    </source>
</evidence>
<dbReference type="Proteomes" id="UP000192917">
    <property type="component" value="Unassembled WGS sequence"/>
</dbReference>
<sequence>MAGGRSTARCAVLVGPYTAGKTSLLEALLNAAGATPRKGKVTDGNTVGDASAEARARQMTVEVNVASCDYLGDRWTFLDCPGSVELGQEAMNTLMAADIAIVVAEPEPAKAVALTPILKFLDDWQIPHLVFVNKMDRANVRVRELLAAFQAVSNRPLVLRQVPIREGDSVTGFVDLVSERAWHYEPNKPSSLIEMPETVRERESEARRELLEALADFDDGLLEQLLEDREPARDEVYAQLTKDLRDDLIVPLLFGSAEQDHGIHRLFKALRHEAPPVEATAERLGIPADETLAATVVKTFHLAHTGRISLLRIWRGGLKEGATIGGERPSGLFRLQGGSSEKASEAGPGELIGLGRVDSLKTGDLVTSAGRVEESGLPWPEPLAPVYAMALEPAKREDEVKLTASIAKLIEEDASLSLEHDQDANELRLWGQGEIHLQIAVERLKSKYNVEVATRAPTPAYRETIRKGTEHHARHKRQTGGHGQFADIKVKIAPTGRGEGFQFHNKIVGGAVPKQFIPAVEHGIQDYAKRGPLGFPVVDFEVTLFDGQFHAVDSSEMAFRTAGRLAMSEGLPDCDPVLLEPICEVSVFVPSDFTNRVHGLISGRRGQILGFDAREGWAGWDEVKAHLPQAELLDLIVELRSLTQGVGSFTWRHDHLQELHGKLADKVVEQHRVEAAQ</sequence>
<dbReference type="Pfam" id="PF14492">
    <property type="entry name" value="EFG_III"/>
    <property type="match status" value="1"/>
</dbReference>
<dbReference type="CDD" id="cd03713">
    <property type="entry name" value="EFG_mtEFG_C"/>
    <property type="match status" value="1"/>
</dbReference>
<dbReference type="InterPro" id="IPR027417">
    <property type="entry name" value="P-loop_NTPase"/>
</dbReference>
<accession>A0A1Y6CUC6</accession>
<dbReference type="Gene3D" id="3.30.70.240">
    <property type="match status" value="1"/>
</dbReference>
<dbReference type="PANTHER" id="PTHR43261">
    <property type="entry name" value="TRANSLATION ELONGATION FACTOR G-RELATED"/>
    <property type="match status" value="1"/>
</dbReference>
<dbReference type="RefSeq" id="WP_085125867.1">
    <property type="nucleotide sequence ID" value="NZ_FWZX01000034.1"/>
</dbReference>
<dbReference type="InterPro" id="IPR020568">
    <property type="entry name" value="Ribosomal_Su5_D2-typ_SF"/>
</dbReference>
<dbReference type="InterPro" id="IPR035649">
    <property type="entry name" value="EFG_V"/>
</dbReference>
<dbReference type="CDD" id="cd04170">
    <property type="entry name" value="EF-G_bact"/>
    <property type="match status" value="1"/>
</dbReference>
<dbReference type="SUPFAM" id="SSF54211">
    <property type="entry name" value="Ribosomal protein S5 domain 2-like"/>
    <property type="match status" value="1"/>
</dbReference>
<dbReference type="Pfam" id="PF03764">
    <property type="entry name" value="EFG_IV"/>
    <property type="match status" value="1"/>
</dbReference>
<dbReference type="CDD" id="cd01434">
    <property type="entry name" value="EFG_mtEFG1_IV"/>
    <property type="match status" value="1"/>
</dbReference>
<feature type="domain" description="Tr-type G" evidence="7">
    <location>
        <begin position="6"/>
        <end position="280"/>
    </location>
</feature>